<evidence type="ECO:0000259" key="8">
    <source>
        <dbReference type="PROSITE" id="PS50850"/>
    </source>
</evidence>
<feature type="transmembrane region" description="Helical" evidence="7">
    <location>
        <begin position="277"/>
        <end position="299"/>
    </location>
</feature>
<dbReference type="InterPro" id="IPR011701">
    <property type="entry name" value="MFS"/>
</dbReference>
<feature type="transmembrane region" description="Helical" evidence="7">
    <location>
        <begin position="371"/>
        <end position="389"/>
    </location>
</feature>
<sequence length="404" mass="41818">MSVLQPSNSTPAARPGRSLAVLAFGLGSFFAASSAPTPLYRLYQQDWGFSSGMLTLVFAVYALSLLLALLTTGALSDHLGRKPVILAALLLEIVSLAVFARAGDVQALVLARVLQGFATGMASAAMGAALLDLHRERGTLVSTMAPMVGMAAGIVVAGEFAQLWRQQLGLVFWLMALIFVAVAAAMAVLPETGARRPGALAAMRPRVRIPGQARADFMRVLPMSITVWALGGFYLSLGPSMIRSVTGSEIAASFAVCINTLSAAAAIWTLRSRAPRAMLQFGGSGLLAGVALLLVGAHLQSLPLVLGASVVAGAGFGVGFQGALRSVIPLAEPHERGALISAIYIASYLAFSMPAIAAGMAAARFGLLPVTYAYGLMLMLFAGLALAGTRQPRPVACARPRSAP</sequence>
<feature type="transmembrane region" description="Helical" evidence="7">
    <location>
        <begin position="170"/>
        <end position="189"/>
    </location>
</feature>
<feature type="transmembrane region" description="Helical" evidence="7">
    <location>
        <begin position="143"/>
        <end position="164"/>
    </location>
</feature>
<proteinExistence type="predicted"/>
<dbReference type="InterPro" id="IPR020846">
    <property type="entry name" value="MFS_dom"/>
</dbReference>
<evidence type="ECO:0000256" key="6">
    <source>
        <dbReference type="ARBA" id="ARBA00023136"/>
    </source>
</evidence>
<comment type="subcellular location">
    <subcellularLocation>
        <location evidence="1">Cell membrane</location>
        <topology evidence="1">Multi-pass membrane protein</topology>
    </subcellularLocation>
</comment>
<dbReference type="PROSITE" id="PS50850">
    <property type="entry name" value="MFS"/>
    <property type="match status" value="1"/>
</dbReference>
<dbReference type="EMBL" id="CP065748">
    <property type="protein sequence ID" value="QPS84253.1"/>
    <property type="molecule type" value="Genomic_DNA"/>
</dbReference>
<name>A0A7T2YY26_9BURK</name>
<dbReference type="KEGG" id="dla:I6G47_14840"/>
<feature type="transmembrane region" description="Helical" evidence="7">
    <location>
        <begin position="220"/>
        <end position="238"/>
    </location>
</feature>
<evidence type="ECO:0000256" key="1">
    <source>
        <dbReference type="ARBA" id="ARBA00004651"/>
    </source>
</evidence>
<dbReference type="GO" id="GO:0022857">
    <property type="term" value="F:transmembrane transporter activity"/>
    <property type="evidence" value="ECO:0007669"/>
    <property type="project" value="InterPro"/>
</dbReference>
<keyword evidence="3" id="KW-1003">Cell membrane</keyword>
<evidence type="ECO:0000256" key="5">
    <source>
        <dbReference type="ARBA" id="ARBA00022989"/>
    </source>
</evidence>
<dbReference type="AlphaFoldDB" id="A0A7T2YY26"/>
<gene>
    <name evidence="9" type="ORF">I6G47_14840</name>
</gene>
<dbReference type="PROSITE" id="PS00216">
    <property type="entry name" value="SUGAR_TRANSPORT_1"/>
    <property type="match status" value="1"/>
</dbReference>
<reference evidence="9 10" key="1">
    <citation type="submission" date="2020-12" db="EMBL/GenBank/DDBJ databases">
        <title>FDA dAtabase for Regulatory Grade micrObial Sequences (FDA-ARGOS): Supporting development and validation of Infectious Disease Dx tests.</title>
        <authorList>
            <person name="Sproer C."/>
            <person name="Gronow S."/>
            <person name="Severitt S."/>
            <person name="Schroder I."/>
            <person name="Tallon L."/>
            <person name="Sadzewicz L."/>
            <person name="Zhao X."/>
            <person name="Boylan J."/>
            <person name="Ott S."/>
            <person name="Bowen H."/>
            <person name="Vavikolanu K."/>
            <person name="Mehta A."/>
            <person name="Aluvathingal J."/>
            <person name="Nadendla S."/>
            <person name="Lowell S."/>
            <person name="Myers T."/>
            <person name="Yan Y."/>
            <person name="Sichtig H."/>
        </authorList>
    </citation>
    <scope>NUCLEOTIDE SEQUENCE [LARGE SCALE GENOMIC DNA]</scope>
    <source>
        <strain evidence="9 10">FDAARGOS_890</strain>
    </source>
</reference>
<feature type="domain" description="Major facilitator superfamily (MFS) profile" evidence="8">
    <location>
        <begin position="1"/>
        <end position="404"/>
    </location>
</feature>
<dbReference type="GO" id="GO:0005886">
    <property type="term" value="C:plasma membrane"/>
    <property type="evidence" value="ECO:0007669"/>
    <property type="project" value="UniProtKB-SubCell"/>
</dbReference>
<feature type="transmembrane region" description="Helical" evidence="7">
    <location>
        <begin position="305"/>
        <end position="327"/>
    </location>
</feature>
<evidence type="ECO:0000256" key="2">
    <source>
        <dbReference type="ARBA" id="ARBA00022448"/>
    </source>
</evidence>
<feature type="transmembrane region" description="Helical" evidence="7">
    <location>
        <begin position="84"/>
        <end position="103"/>
    </location>
</feature>
<dbReference type="InterPro" id="IPR050171">
    <property type="entry name" value="MFS_Transporters"/>
</dbReference>
<dbReference type="SUPFAM" id="SSF103473">
    <property type="entry name" value="MFS general substrate transporter"/>
    <property type="match status" value="1"/>
</dbReference>
<protein>
    <submittedName>
        <fullName evidence="9">MFS transporter</fullName>
    </submittedName>
</protein>
<evidence type="ECO:0000313" key="10">
    <source>
        <dbReference type="Proteomes" id="UP000595064"/>
    </source>
</evidence>
<dbReference type="Pfam" id="PF07690">
    <property type="entry name" value="MFS_1"/>
    <property type="match status" value="1"/>
</dbReference>
<accession>A0A7T2YY26</accession>
<keyword evidence="2" id="KW-0813">Transport</keyword>
<keyword evidence="6 7" id="KW-0472">Membrane</keyword>
<dbReference type="RefSeq" id="WP_016454284.1">
    <property type="nucleotide sequence ID" value="NZ_CP065748.1"/>
</dbReference>
<dbReference type="PANTHER" id="PTHR23517">
    <property type="entry name" value="RESISTANCE PROTEIN MDTM, PUTATIVE-RELATED-RELATED"/>
    <property type="match status" value="1"/>
</dbReference>
<dbReference type="InterPro" id="IPR005829">
    <property type="entry name" value="Sugar_transporter_CS"/>
</dbReference>
<keyword evidence="4 7" id="KW-0812">Transmembrane</keyword>
<organism evidence="9 10">
    <name type="scientific">Delftia lacustris</name>
    <dbReference type="NCBI Taxonomy" id="558537"/>
    <lineage>
        <taxon>Bacteria</taxon>
        <taxon>Pseudomonadati</taxon>
        <taxon>Pseudomonadota</taxon>
        <taxon>Betaproteobacteria</taxon>
        <taxon>Burkholderiales</taxon>
        <taxon>Comamonadaceae</taxon>
        <taxon>Delftia</taxon>
    </lineage>
</organism>
<feature type="transmembrane region" description="Helical" evidence="7">
    <location>
        <begin position="109"/>
        <end position="131"/>
    </location>
</feature>
<evidence type="ECO:0000256" key="4">
    <source>
        <dbReference type="ARBA" id="ARBA00022692"/>
    </source>
</evidence>
<keyword evidence="10" id="KW-1185">Reference proteome</keyword>
<dbReference type="Gene3D" id="1.20.1250.20">
    <property type="entry name" value="MFS general substrate transporter like domains"/>
    <property type="match status" value="1"/>
</dbReference>
<feature type="transmembrane region" description="Helical" evidence="7">
    <location>
        <begin position="250"/>
        <end position="270"/>
    </location>
</feature>
<evidence type="ECO:0000256" key="3">
    <source>
        <dbReference type="ARBA" id="ARBA00022475"/>
    </source>
</evidence>
<dbReference type="InterPro" id="IPR036259">
    <property type="entry name" value="MFS_trans_sf"/>
</dbReference>
<keyword evidence="5 7" id="KW-1133">Transmembrane helix</keyword>
<feature type="transmembrane region" description="Helical" evidence="7">
    <location>
        <begin position="339"/>
        <end position="365"/>
    </location>
</feature>
<feature type="transmembrane region" description="Helical" evidence="7">
    <location>
        <begin position="50"/>
        <end position="72"/>
    </location>
</feature>
<dbReference type="Proteomes" id="UP000595064">
    <property type="component" value="Chromosome"/>
</dbReference>
<evidence type="ECO:0000256" key="7">
    <source>
        <dbReference type="SAM" id="Phobius"/>
    </source>
</evidence>
<evidence type="ECO:0000313" key="9">
    <source>
        <dbReference type="EMBL" id="QPS84253.1"/>
    </source>
</evidence>